<dbReference type="NCBIfam" id="TIGR00172">
    <property type="entry name" value="maf"/>
    <property type="match status" value="1"/>
</dbReference>
<name>A0A329QKD9_9ACTN</name>
<keyword evidence="2 3" id="KW-0378">Hydrolase</keyword>
<comment type="catalytic activity">
    <reaction evidence="3">
        <text>a ribonucleoside 5'-triphosphate + H2O = a ribonucleoside 5'-phosphate + diphosphate + H(+)</text>
        <dbReference type="Rhea" id="RHEA:23996"/>
        <dbReference type="ChEBI" id="CHEBI:15377"/>
        <dbReference type="ChEBI" id="CHEBI:15378"/>
        <dbReference type="ChEBI" id="CHEBI:33019"/>
        <dbReference type="ChEBI" id="CHEBI:58043"/>
        <dbReference type="ChEBI" id="CHEBI:61557"/>
        <dbReference type="EC" id="3.6.1.9"/>
    </reaction>
</comment>
<dbReference type="CDD" id="cd00555">
    <property type="entry name" value="Maf"/>
    <property type="match status" value="1"/>
</dbReference>
<evidence type="ECO:0000313" key="4">
    <source>
        <dbReference type="EMBL" id="RAW11872.1"/>
    </source>
</evidence>
<accession>A0A329QKD9</accession>
<dbReference type="SUPFAM" id="SSF52972">
    <property type="entry name" value="ITPase-like"/>
    <property type="match status" value="1"/>
</dbReference>
<dbReference type="Pfam" id="PF02545">
    <property type="entry name" value="Maf"/>
    <property type="match status" value="1"/>
</dbReference>
<dbReference type="EMBL" id="QMIG01000018">
    <property type="protein sequence ID" value="RAW11872.1"/>
    <property type="molecule type" value="Genomic_DNA"/>
</dbReference>
<feature type="active site" description="Proton acceptor" evidence="3">
    <location>
        <position position="78"/>
    </location>
</feature>
<comment type="function">
    <text evidence="3">Nucleoside triphosphate pyrophosphatase. May have a dual role in cell division arrest and in preventing the incorporation of modified nucleotides into cellular nucleic acids.</text>
</comment>
<comment type="caution">
    <text evidence="4">The sequence shown here is derived from an EMBL/GenBank/DDBJ whole genome shotgun (WGS) entry which is preliminary data.</text>
</comment>
<dbReference type="AlphaFoldDB" id="A0A329QKD9"/>
<gene>
    <name evidence="4" type="ORF">DPM12_15485</name>
</gene>
<reference evidence="4 5" key="1">
    <citation type="submission" date="2018-06" db="EMBL/GenBank/DDBJ databases">
        <title>Phytoactinopolyspora halophila sp. nov., a novel halophilic actinomycete isolated from a saline soil in China.</title>
        <authorList>
            <person name="Tang S.-K."/>
        </authorList>
    </citation>
    <scope>NUCLEOTIDE SEQUENCE [LARGE SCALE GENOMIC DNA]</scope>
    <source>
        <strain evidence="4 5">YIM 96934</strain>
    </source>
</reference>
<organism evidence="4 5">
    <name type="scientific">Phytoactinopolyspora halophila</name>
    <dbReference type="NCBI Taxonomy" id="1981511"/>
    <lineage>
        <taxon>Bacteria</taxon>
        <taxon>Bacillati</taxon>
        <taxon>Actinomycetota</taxon>
        <taxon>Actinomycetes</taxon>
        <taxon>Jiangellales</taxon>
        <taxon>Jiangellaceae</taxon>
        <taxon>Phytoactinopolyspora</taxon>
    </lineage>
</organism>
<dbReference type="PIRSF" id="PIRSF006305">
    <property type="entry name" value="Maf"/>
    <property type="match status" value="1"/>
</dbReference>
<comment type="similarity">
    <text evidence="3">Belongs to the Maf family.</text>
</comment>
<evidence type="ECO:0000256" key="2">
    <source>
        <dbReference type="ARBA" id="ARBA00022801"/>
    </source>
</evidence>
<dbReference type="InterPro" id="IPR029001">
    <property type="entry name" value="ITPase-like_fam"/>
</dbReference>
<dbReference type="PANTHER" id="PTHR43213">
    <property type="entry name" value="BIFUNCTIONAL DTTP/UTP PYROPHOSPHATASE/METHYLTRANSFERASE PROTEIN-RELATED"/>
    <property type="match status" value="1"/>
</dbReference>
<evidence type="ECO:0000256" key="1">
    <source>
        <dbReference type="ARBA" id="ARBA00001968"/>
    </source>
</evidence>
<dbReference type="EC" id="3.6.1.9" evidence="3"/>
<sequence>MTRLLLASTSPARLATLRSAGIEPVVHDPEVDEEQVLASTEARFGKLAPEDAALTLARAKAEAVSARAAGEFLVLGCDSILELEGQIYGKPASAADAASRWRTMRGRTGALHTGHWLVDIRSTTAAGTGGAIGSTASTRVHFAELTDAEIDAYVATEEPLRVAGAFTVDGYGGPFVAGLEGDHHNVVGLSLPLLRNLLADFGVAITDLWR</sequence>
<dbReference type="Proteomes" id="UP000250462">
    <property type="component" value="Unassembled WGS sequence"/>
</dbReference>
<dbReference type="PANTHER" id="PTHR43213:SF5">
    <property type="entry name" value="BIFUNCTIONAL DTTP_UTP PYROPHOSPHATASE_METHYLTRANSFERASE PROTEIN-RELATED"/>
    <property type="match status" value="1"/>
</dbReference>
<keyword evidence="3" id="KW-0546">Nucleotide metabolism</keyword>
<dbReference type="Gene3D" id="3.90.950.10">
    <property type="match status" value="1"/>
</dbReference>
<dbReference type="OrthoDB" id="3527985at2"/>
<dbReference type="HAMAP" id="MF_00528">
    <property type="entry name" value="Maf"/>
    <property type="match status" value="1"/>
</dbReference>
<proteinExistence type="inferred from homology"/>
<evidence type="ECO:0000313" key="5">
    <source>
        <dbReference type="Proteomes" id="UP000250462"/>
    </source>
</evidence>
<protein>
    <recommendedName>
        <fullName evidence="3">Nucleoside triphosphate pyrophosphatase</fullName>
        <ecNumber evidence="3">3.6.1.9</ecNumber>
    </recommendedName>
    <alternativeName>
        <fullName evidence="3">Nucleotide pyrophosphatase</fullName>
        <shortName evidence="3">Nucleotide PPase</shortName>
    </alternativeName>
</protein>
<keyword evidence="3" id="KW-0963">Cytoplasm</keyword>
<comment type="subcellular location">
    <subcellularLocation>
        <location evidence="3">Cytoplasm</location>
    </subcellularLocation>
</comment>
<comment type="caution">
    <text evidence="3">Lacks conserved residue(s) required for the propagation of feature annotation.</text>
</comment>
<keyword evidence="5" id="KW-1185">Reference proteome</keyword>
<evidence type="ECO:0000256" key="3">
    <source>
        <dbReference type="HAMAP-Rule" id="MF_00528"/>
    </source>
</evidence>
<dbReference type="GO" id="GO:0009117">
    <property type="term" value="P:nucleotide metabolic process"/>
    <property type="evidence" value="ECO:0007669"/>
    <property type="project" value="UniProtKB-KW"/>
</dbReference>
<comment type="catalytic activity">
    <reaction evidence="3">
        <text>a 2'-deoxyribonucleoside 5'-triphosphate + H2O = a 2'-deoxyribonucleoside 5'-phosphate + diphosphate + H(+)</text>
        <dbReference type="Rhea" id="RHEA:44644"/>
        <dbReference type="ChEBI" id="CHEBI:15377"/>
        <dbReference type="ChEBI" id="CHEBI:15378"/>
        <dbReference type="ChEBI" id="CHEBI:33019"/>
        <dbReference type="ChEBI" id="CHEBI:61560"/>
        <dbReference type="ChEBI" id="CHEBI:65317"/>
        <dbReference type="EC" id="3.6.1.9"/>
    </reaction>
</comment>
<dbReference type="InterPro" id="IPR003697">
    <property type="entry name" value="Maf-like"/>
</dbReference>
<dbReference type="GO" id="GO:0005737">
    <property type="term" value="C:cytoplasm"/>
    <property type="evidence" value="ECO:0007669"/>
    <property type="project" value="UniProtKB-SubCell"/>
</dbReference>
<comment type="cofactor">
    <cofactor evidence="1 3">
        <name>a divalent metal cation</name>
        <dbReference type="ChEBI" id="CHEBI:60240"/>
    </cofactor>
</comment>
<dbReference type="RefSeq" id="WP_112259254.1">
    <property type="nucleotide sequence ID" value="NZ_QMIG01000018.1"/>
</dbReference>
<dbReference type="GO" id="GO:0047429">
    <property type="term" value="F:nucleoside triphosphate diphosphatase activity"/>
    <property type="evidence" value="ECO:0007669"/>
    <property type="project" value="UniProtKB-EC"/>
</dbReference>